<dbReference type="AlphaFoldDB" id="A0A939BRQ4"/>
<feature type="domain" description="HAMP" evidence="7">
    <location>
        <begin position="221"/>
        <end position="273"/>
    </location>
</feature>
<keyword evidence="5" id="KW-0472">Membrane</keyword>
<dbReference type="GO" id="GO:0007165">
    <property type="term" value="P:signal transduction"/>
    <property type="evidence" value="ECO:0007669"/>
    <property type="project" value="UniProtKB-KW"/>
</dbReference>
<evidence type="ECO:0000256" key="3">
    <source>
        <dbReference type="PROSITE-ProRule" id="PRU00284"/>
    </source>
</evidence>
<evidence type="ECO:0000256" key="1">
    <source>
        <dbReference type="ARBA" id="ARBA00023224"/>
    </source>
</evidence>
<keyword evidence="1 3" id="KW-0807">Transducer</keyword>
<dbReference type="Pfam" id="PF00015">
    <property type="entry name" value="MCPsignal"/>
    <property type="match status" value="1"/>
</dbReference>
<dbReference type="PROSITE" id="PS50111">
    <property type="entry name" value="CHEMOTAXIS_TRANSDUC_2"/>
    <property type="match status" value="1"/>
</dbReference>
<keyword evidence="9" id="KW-1185">Reference proteome</keyword>
<keyword evidence="4" id="KW-0175">Coiled coil</keyword>
<dbReference type="GO" id="GO:0006935">
    <property type="term" value="P:chemotaxis"/>
    <property type="evidence" value="ECO:0007669"/>
    <property type="project" value="InterPro"/>
</dbReference>
<keyword evidence="5" id="KW-0812">Transmembrane</keyword>
<dbReference type="CDD" id="cd11386">
    <property type="entry name" value="MCP_signal"/>
    <property type="match status" value="1"/>
</dbReference>
<dbReference type="EMBL" id="JAFBDQ010000014">
    <property type="protein sequence ID" value="MBM7557574.1"/>
    <property type="molecule type" value="Genomic_DNA"/>
</dbReference>
<comment type="caution">
    <text evidence="8">The sequence shown here is derived from an EMBL/GenBank/DDBJ whole genome shotgun (WGS) entry which is preliminary data.</text>
</comment>
<dbReference type="CDD" id="cd06225">
    <property type="entry name" value="HAMP"/>
    <property type="match status" value="1"/>
</dbReference>
<comment type="similarity">
    <text evidence="2">Belongs to the methyl-accepting chemotaxis (MCP) protein family.</text>
</comment>
<dbReference type="InterPro" id="IPR004089">
    <property type="entry name" value="MCPsignal_dom"/>
</dbReference>
<dbReference type="Gene3D" id="1.10.287.950">
    <property type="entry name" value="Methyl-accepting chemotaxis protein"/>
    <property type="match status" value="1"/>
</dbReference>
<dbReference type="FunFam" id="1.10.287.950:FF:000001">
    <property type="entry name" value="Methyl-accepting chemotaxis sensory transducer"/>
    <property type="match status" value="1"/>
</dbReference>
<accession>A0A939BRQ4</accession>
<evidence type="ECO:0000256" key="2">
    <source>
        <dbReference type="ARBA" id="ARBA00029447"/>
    </source>
</evidence>
<name>A0A939BRQ4_9FIRM</name>
<dbReference type="PROSITE" id="PS50885">
    <property type="entry name" value="HAMP"/>
    <property type="match status" value="1"/>
</dbReference>
<feature type="domain" description="Methyl-accepting transducer" evidence="6">
    <location>
        <begin position="271"/>
        <end position="507"/>
    </location>
</feature>
<evidence type="ECO:0000313" key="9">
    <source>
        <dbReference type="Proteomes" id="UP000774000"/>
    </source>
</evidence>
<reference evidence="8" key="1">
    <citation type="submission" date="2021-01" db="EMBL/GenBank/DDBJ databases">
        <title>Genomic Encyclopedia of Type Strains, Phase IV (KMG-IV): sequencing the most valuable type-strain genomes for metagenomic binning, comparative biology and taxonomic classification.</title>
        <authorList>
            <person name="Goeker M."/>
        </authorList>
    </citation>
    <scope>NUCLEOTIDE SEQUENCE</scope>
    <source>
        <strain evidence="8">DSM 23230</strain>
    </source>
</reference>
<dbReference type="InterPro" id="IPR003660">
    <property type="entry name" value="HAMP_dom"/>
</dbReference>
<evidence type="ECO:0000259" key="7">
    <source>
        <dbReference type="PROSITE" id="PS50885"/>
    </source>
</evidence>
<evidence type="ECO:0000259" key="6">
    <source>
        <dbReference type="PROSITE" id="PS50111"/>
    </source>
</evidence>
<evidence type="ECO:0000256" key="5">
    <source>
        <dbReference type="SAM" id="Phobius"/>
    </source>
</evidence>
<dbReference type="PANTHER" id="PTHR32089:SF112">
    <property type="entry name" value="LYSOZYME-LIKE PROTEIN-RELATED"/>
    <property type="match status" value="1"/>
</dbReference>
<dbReference type="GO" id="GO:0004888">
    <property type="term" value="F:transmembrane signaling receptor activity"/>
    <property type="evidence" value="ECO:0007669"/>
    <property type="project" value="InterPro"/>
</dbReference>
<dbReference type="InterPro" id="IPR004090">
    <property type="entry name" value="Chemotax_Me-accpt_rcpt"/>
</dbReference>
<protein>
    <submittedName>
        <fullName evidence="8">Methyl-accepting chemotaxis protein</fullName>
    </submittedName>
</protein>
<dbReference type="Gene3D" id="3.30.450.20">
    <property type="entry name" value="PAS domain"/>
    <property type="match status" value="1"/>
</dbReference>
<proteinExistence type="inferred from homology"/>
<evidence type="ECO:0000313" key="8">
    <source>
        <dbReference type="EMBL" id="MBM7557574.1"/>
    </source>
</evidence>
<feature type="transmembrane region" description="Helical" evidence="5">
    <location>
        <begin position="200"/>
        <end position="219"/>
    </location>
</feature>
<gene>
    <name evidence="8" type="ORF">JOC47_002440</name>
</gene>
<dbReference type="SUPFAM" id="SSF58104">
    <property type="entry name" value="Methyl-accepting chemotaxis protein (MCP) signaling domain"/>
    <property type="match status" value="1"/>
</dbReference>
<dbReference type="SMART" id="SM00283">
    <property type="entry name" value="MA"/>
    <property type="match status" value="1"/>
</dbReference>
<dbReference type="Pfam" id="PF00672">
    <property type="entry name" value="HAMP"/>
    <property type="match status" value="1"/>
</dbReference>
<dbReference type="Proteomes" id="UP000774000">
    <property type="component" value="Unassembled WGS sequence"/>
</dbReference>
<organism evidence="8 9">
    <name type="scientific">Halanaerobacter jeridensis</name>
    <dbReference type="NCBI Taxonomy" id="706427"/>
    <lineage>
        <taxon>Bacteria</taxon>
        <taxon>Bacillati</taxon>
        <taxon>Bacillota</taxon>
        <taxon>Clostridia</taxon>
        <taxon>Halanaerobiales</taxon>
        <taxon>Halobacteroidaceae</taxon>
        <taxon>Halanaerobacter</taxon>
    </lineage>
</organism>
<keyword evidence="5" id="KW-1133">Transmembrane helix</keyword>
<sequence>MVIVTVSVLGFFSYSEFKDSLLEISKKQLSILTRQTVNSMTTIIYNNISNMNLADANPLMILMSSQTELERYLKDTRNEVFAPLFKGNIYLTDSKGKVLLYERVTKGKKLEKVFSKEIDKDYSQKDYFDDILEDRGEKLGYIKSQGGGLVYVSTSGYTSYMKNGQKWIVAYSKMSGLDWILVAEVKRADMISEAKKVGNIVILVIASGILLAAVISILFSRYLSAPITKVSNGMQRIASGDFSFNLDIERGDELGDLAKHFNEMVDKQSEMVYQIKDVISSLNKSGDVLENTLEELTDDMDSTLDEVNKISASTEELSASTEQVATMADETSGIVVDGNESIQSVIEQMKKIKTTVKKSVEVINNLDKKSAKIGNIVDLITDISEQTNLLALNAAIEAARAGEAGKGFAVVAEEIRDLASQSAAAAKDIRGLIEETQAGTKCAVTTIKEGTAEVQAGEKVINKAGKAFRGIKEATNETALEIEETSHATQDLAEGSNQVASVVDDLDEISNSVRDIYKEVDDKANKLEKIISQFEV</sequence>
<dbReference type="PRINTS" id="PR00260">
    <property type="entry name" value="CHEMTRNSDUCR"/>
</dbReference>
<feature type="coiled-coil region" evidence="4">
    <location>
        <begin position="279"/>
        <end position="313"/>
    </location>
</feature>
<dbReference type="GO" id="GO:0016020">
    <property type="term" value="C:membrane"/>
    <property type="evidence" value="ECO:0007669"/>
    <property type="project" value="InterPro"/>
</dbReference>
<dbReference type="SMART" id="SM00304">
    <property type="entry name" value="HAMP"/>
    <property type="match status" value="1"/>
</dbReference>
<evidence type="ECO:0000256" key="4">
    <source>
        <dbReference type="SAM" id="Coils"/>
    </source>
</evidence>
<dbReference type="PANTHER" id="PTHR32089">
    <property type="entry name" value="METHYL-ACCEPTING CHEMOTAXIS PROTEIN MCPB"/>
    <property type="match status" value="1"/>
</dbReference>